<dbReference type="PANTHER" id="PTHR11079">
    <property type="entry name" value="CYTOSINE DEAMINASE FAMILY MEMBER"/>
    <property type="match status" value="1"/>
</dbReference>
<dbReference type="InterPro" id="IPR016193">
    <property type="entry name" value="Cytidine_deaminase-like"/>
</dbReference>
<keyword evidence="6" id="KW-0378">Hydrolase</keyword>
<dbReference type="GO" id="GO:0008835">
    <property type="term" value="F:diaminohydroxyphosphoribosylaminopyrimidine deaminase activity"/>
    <property type="evidence" value="ECO:0007669"/>
    <property type="project" value="UniProtKB-EC"/>
</dbReference>
<dbReference type="PROSITE" id="PS00903">
    <property type="entry name" value="CYT_DCMP_DEAMINASES_1"/>
    <property type="match status" value="1"/>
</dbReference>
<dbReference type="InterPro" id="IPR004794">
    <property type="entry name" value="Eubact_RibD"/>
</dbReference>
<dbReference type="InterPro" id="IPR016192">
    <property type="entry name" value="APOBEC/CMP_deaminase_Zn-bd"/>
</dbReference>
<keyword evidence="3" id="KW-0479">Metal-binding</keyword>
<evidence type="ECO:0000256" key="4">
    <source>
        <dbReference type="ARBA" id="ARBA00022833"/>
    </source>
</evidence>
<evidence type="ECO:0000259" key="5">
    <source>
        <dbReference type="PROSITE" id="PS51747"/>
    </source>
</evidence>
<keyword evidence="6" id="KW-0560">Oxidoreductase</keyword>
<evidence type="ECO:0000313" key="6">
    <source>
        <dbReference type="EMBL" id="MFI0797048.1"/>
    </source>
</evidence>
<accession>A0ABW7SYD1</accession>
<sequence length="294" mass="30967">MASETELTAMRQAIILSSLGLGTTSPNPQVGCVILDHHGTVAGAGFHLRKGEPHAEVHALAEAGEAARGGTAVVTLEPCNHIGVTPACRQELINAGITRVVISVIDPTSRGAGGAAALAAAGIDVETNVLPDETLTVLGPWLMATRRRRPYLTWAYTVGDGGDQNIDEQLVVDLRDRADLVLAQTAIEEGIPGGHAPEHFTLPDHVDEDLRQWLSTCYTAGARTVLLVGANYADALHNNLECLDEIVITAPRVEPRQPLAVANAVSAPADFRMTCVSVKAGASKARFQRGSLNS</sequence>
<dbReference type="GO" id="GO:0008703">
    <property type="term" value="F:5-amino-6-(5-phosphoribosylamino)uracil reductase activity"/>
    <property type="evidence" value="ECO:0007669"/>
    <property type="project" value="UniProtKB-EC"/>
</dbReference>
<comment type="caution">
    <text evidence="6">The sequence shown here is derived from an EMBL/GenBank/DDBJ whole genome shotgun (WGS) entry which is preliminary data.</text>
</comment>
<feature type="domain" description="CMP/dCMP-type deaminase" evidence="5">
    <location>
        <begin position="4"/>
        <end position="125"/>
    </location>
</feature>
<dbReference type="InterPro" id="IPR002125">
    <property type="entry name" value="CMP_dCMP_dom"/>
</dbReference>
<dbReference type="Pfam" id="PF00383">
    <property type="entry name" value="dCMP_cyt_deam_1"/>
    <property type="match status" value="1"/>
</dbReference>
<dbReference type="CDD" id="cd01284">
    <property type="entry name" value="Riboflavin_deaminase-reductase"/>
    <property type="match status" value="1"/>
</dbReference>
<evidence type="ECO:0000256" key="2">
    <source>
        <dbReference type="ARBA" id="ARBA00012766"/>
    </source>
</evidence>
<proteinExistence type="predicted"/>
<comment type="pathway">
    <text evidence="1">Cofactor biosynthesis; riboflavin biosynthesis; 5-amino-6-(D-ribitylamino)uracil from GTP: step 2/4.</text>
</comment>
<keyword evidence="4" id="KW-0862">Zinc</keyword>
<evidence type="ECO:0000313" key="7">
    <source>
        <dbReference type="Proteomes" id="UP001611075"/>
    </source>
</evidence>
<gene>
    <name evidence="6" type="primary">ribD</name>
    <name evidence="6" type="ORF">ACH4OY_30855</name>
</gene>
<dbReference type="Gene3D" id="3.40.140.10">
    <property type="entry name" value="Cytidine Deaminase, domain 2"/>
    <property type="match status" value="1"/>
</dbReference>
<dbReference type="RefSeq" id="WP_396685711.1">
    <property type="nucleotide sequence ID" value="NZ_JBIRPU010000041.1"/>
</dbReference>
<protein>
    <recommendedName>
        <fullName evidence="2">diaminohydroxyphosphoribosylaminopyrimidine deaminase</fullName>
        <ecNumber evidence="2">3.5.4.26</ecNumber>
    </recommendedName>
</protein>
<evidence type="ECO:0000256" key="3">
    <source>
        <dbReference type="ARBA" id="ARBA00022723"/>
    </source>
</evidence>
<dbReference type="Proteomes" id="UP001611075">
    <property type="component" value="Unassembled WGS sequence"/>
</dbReference>
<dbReference type="NCBIfam" id="TIGR00326">
    <property type="entry name" value="eubact_ribD"/>
    <property type="match status" value="1"/>
</dbReference>
<dbReference type="EMBL" id="JBIRPU010000041">
    <property type="protein sequence ID" value="MFI0797048.1"/>
    <property type="molecule type" value="Genomic_DNA"/>
</dbReference>
<organism evidence="6 7">
    <name type="scientific">Micromonospora rubida</name>
    <dbReference type="NCBI Taxonomy" id="2697657"/>
    <lineage>
        <taxon>Bacteria</taxon>
        <taxon>Bacillati</taxon>
        <taxon>Actinomycetota</taxon>
        <taxon>Actinomycetes</taxon>
        <taxon>Micromonosporales</taxon>
        <taxon>Micromonosporaceae</taxon>
        <taxon>Micromonospora</taxon>
    </lineage>
</organism>
<reference evidence="6 7" key="1">
    <citation type="submission" date="2024-10" db="EMBL/GenBank/DDBJ databases">
        <title>The Natural Products Discovery Center: Release of the First 8490 Sequenced Strains for Exploring Actinobacteria Biosynthetic Diversity.</title>
        <authorList>
            <person name="Kalkreuter E."/>
            <person name="Kautsar S.A."/>
            <person name="Yang D."/>
            <person name="Bader C.D."/>
            <person name="Teijaro C.N."/>
            <person name="Fluegel L."/>
            <person name="Davis C.M."/>
            <person name="Simpson J.R."/>
            <person name="Lauterbach L."/>
            <person name="Steele A.D."/>
            <person name="Gui C."/>
            <person name="Meng S."/>
            <person name="Li G."/>
            <person name="Viehrig K."/>
            <person name="Ye F."/>
            <person name="Su P."/>
            <person name="Kiefer A.F."/>
            <person name="Nichols A."/>
            <person name="Cepeda A.J."/>
            <person name="Yan W."/>
            <person name="Fan B."/>
            <person name="Jiang Y."/>
            <person name="Adhikari A."/>
            <person name="Zheng C.-J."/>
            <person name="Schuster L."/>
            <person name="Cowan T.M."/>
            <person name="Smanski M.J."/>
            <person name="Chevrette M.G."/>
            <person name="De Carvalho L.P.S."/>
            <person name="Shen B."/>
        </authorList>
    </citation>
    <scope>NUCLEOTIDE SEQUENCE [LARGE SCALE GENOMIC DNA]</scope>
    <source>
        <strain evidence="6 7">NPDC021253</strain>
    </source>
</reference>
<dbReference type="PANTHER" id="PTHR11079:SF162">
    <property type="entry name" value="RIBOFLAVIN BIOSYNTHESIS PROTEIN PYRD, CHLOROPLASTIC"/>
    <property type="match status" value="1"/>
</dbReference>
<evidence type="ECO:0000256" key="1">
    <source>
        <dbReference type="ARBA" id="ARBA00004882"/>
    </source>
</evidence>
<dbReference type="EC" id="3.5.4.26" evidence="2"/>
<dbReference type="PROSITE" id="PS51747">
    <property type="entry name" value="CYT_DCMP_DEAMINASES_2"/>
    <property type="match status" value="1"/>
</dbReference>
<dbReference type="SUPFAM" id="SSF53927">
    <property type="entry name" value="Cytidine deaminase-like"/>
    <property type="match status" value="1"/>
</dbReference>
<keyword evidence="7" id="KW-1185">Reference proteome</keyword>
<name>A0ABW7SYD1_9ACTN</name>